<evidence type="ECO:0000313" key="3">
    <source>
        <dbReference type="Proteomes" id="UP000008917"/>
    </source>
</evidence>
<gene>
    <name evidence="2" type="ordered locus">Varpa_5718</name>
</gene>
<evidence type="ECO:0000259" key="1">
    <source>
        <dbReference type="Pfam" id="PF13503"/>
    </source>
</evidence>
<protein>
    <recommendedName>
        <fullName evidence="1">DUF4123 domain-containing protein</fullName>
    </recommendedName>
</protein>
<dbReference type="InterPro" id="IPR025391">
    <property type="entry name" value="DUF4123"/>
</dbReference>
<dbReference type="eggNOG" id="ENOG5033N3K">
    <property type="taxonomic scope" value="Bacteria"/>
</dbReference>
<dbReference type="HOGENOM" id="CLU_865850_0_0_4"/>
<dbReference type="KEGG" id="vpe:Varpa_5718"/>
<dbReference type="EMBL" id="CP002417">
    <property type="protein sequence ID" value="ADU39871.1"/>
    <property type="molecule type" value="Genomic_DNA"/>
</dbReference>
<dbReference type="Proteomes" id="UP000008917">
    <property type="component" value="Chromosome"/>
</dbReference>
<dbReference type="RefSeq" id="WP_013544066.1">
    <property type="nucleotide sequence ID" value="NC_014931.1"/>
</dbReference>
<sequence length="321" mass="35086">MNRTYLQDDLPSATLTAVTAWSDGLDAQGQTSDTLQVLVDGAILESDGLQQMRSVYGPAVHAFDGTPLADYEELGLFLWRWRELLAIDGLETLRKAVAEKPCVSFVRSSTTLPTLCATLAWLAAAETSDGMPLYLRIGDTRVLGSFLPHVRPAQEARLHAALHAWAWPGRNGRLQGIETEAMPTAQLAAPTLVLDDAQYAALLDEAEADMLHAGMKSVEAGWTDERSGSELHRWLKAMSQKMGALGIHRQKDQWAFVSLALRAPDGFEALPELGESWLRVRSGTAALHDEISRWDSAQWQALKRLATEKAAASAAPSKGFR</sequence>
<name>E6UVK6_VARPE</name>
<organism evidence="2 3">
    <name type="scientific">Variovorax paradoxus (strain EPS)</name>
    <dbReference type="NCBI Taxonomy" id="595537"/>
    <lineage>
        <taxon>Bacteria</taxon>
        <taxon>Pseudomonadati</taxon>
        <taxon>Pseudomonadota</taxon>
        <taxon>Betaproteobacteria</taxon>
        <taxon>Burkholderiales</taxon>
        <taxon>Comamonadaceae</taxon>
        <taxon>Variovorax</taxon>
    </lineage>
</organism>
<dbReference type="AlphaFoldDB" id="E6UVK6"/>
<reference evidence="3" key="1">
    <citation type="submission" date="2010-12" db="EMBL/GenBank/DDBJ databases">
        <title>Complete sequence of Variovorax paradoxus EPS.</title>
        <authorList>
            <consortium name="US DOE Joint Genome Institute"/>
            <person name="Lucas S."/>
            <person name="Copeland A."/>
            <person name="Lapidus A."/>
            <person name="Cheng J.-F."/>
            <person name="Goodwin L."/>
            <person name="Pitluck S."/>
            <person name="Teshima H."/>
            <person name="Detter J.C."/>
            <person name="Han C."/>
            <person name="Tapia R."/>
            <person name="Land M."/>
            <person name="Hauser L."/>
            <person name="Kyrpides N."/>
            <person name="Ivanova N."/>
            <person name="Ovchinnikova G."/>
            <person name="Orwin P."/>
            <person name="Han J.-I.G."/>
            <person name="Woyke T."/>
        </authorList>
    </citation>
    <scope>NUCLEOTIDE SEQUENCE [LARGE SCALE GENOMIC DNA]</scope>
    <source>
        <strain evidence="3">EPS</strain>
    </source>
</reference>
<accession>E6UVK6</accession>
<dbReference type="STRING" id="595537.Varpa_5718"/>
<proteinExistence type="predicted"/>
<dbReference type="Pfam" id="PF13503">
    <property type="entry name" value="DUF4123"/>
    <property type="match status" value="1"/>
</dbReference>
<reference evidence="2 3" key="2">
    <citation type="journal article" date="2013" name="Genome Announc.">
        <title>Genome of the Root-Associated Plant Growth-Promoting Bacterium Variovorax paradoxus Strain EPS.</title>
        <authorList>
            <person name="Han J.I."/>
            <person name="Spain J.C."/>
            <person name="Leadbetter J.R."/>
            <person name="Ovchinnikova G."/>
            <person name="Goodwin L.A."/>
            <person name="Han C.S."/>
            <person name="Woyke T."/>
            <person name="Davenport K.W."/>
            <person name="Orwin P.M."/>
        </authorList>
    </citation>
    <scope>NUCLEOTIDE SEQUENCE [LARGE SCALE GENOMIC DNA]</scope>
    <source>
        <strain evidence="2 3">EPS</strain>
    </source>
</reference>
<feature type="domain" description="DUF4123" evidence="1">
    <location>
        <begin position="37"/>
        <end position="155"/>
    </location>
</feature>
<evidence type="ECO:0000313" key="2">
    <source>
        <dbReference type="EMBL" id="ADU39871.1"/>
    </source>
</evidence>